<dbReference type="NCBIfam" id="TIGR00636">
    <property type="entry name" value="PduO_Nterm"/>
    <property type="match status" value="1"/>
</dbReference>
<sequence length="202" mass="22883">MVKITKVYTRTGDTGQTGLVGGKRLPKDHPRIEAYGSVDELNSVLGIVLSFLVQKDASKRRDKLELILEAIQQKLFDMGSELATLPGDEYVGQITLQAEDAEWLEEIIDTMNDELQPLKSFILPGGTSLNAFLHLARTVCRRAERDILKLKQIDLVSPEIIKYINRLSDFLFVAGRWVTETLGEKETLWQPGKSKPDWNWNN</sequence>
<dbReference type="EC" id="2.5.1.17" evidence="6"/>
<comment type="catalytic activity">
    <reaction evidence="6">
        <text>2 cob(II)alamin + reduced [electron-transfer flavoprotein] + 2 ATP = 2 adenosylcob(III)alamin + 2 triphosphate + oxidized [electron-transfer flavoprotein] + 3 H(+)</text>
        <dbReference type="Rhea" id="RHEA:28671"/>
        <dbReference type="Rhea" id="RHEA-COMP:10685"/>
        <dbReference type="Rhea" id="RHEA-COMP:10686"/>
        <dbReference type="ChEBI" id="CHEBI:15378"/>
        <dbReference type="ChEBI" id="CHEBI:16304"/>
        <dbReference type="ChEBI" id="CHEBI:18036"/>
        <dbReference type="ChEBI" id="CHEBI:18408"/>
        <dbReference type="ChEBI" id="CHEBI:30616"/>
        <dbReference type="ChEBI" id="CHEBI:57692"/>
        <dbReference type="ChEBI" id="CHEBI:58307"/>
        <dbReference type="EC" id="2.5.1.17"/>
    </reaction>
</comment>
<evidence type="ECO:0000313" key="8">
    <source>
        <dbReference type="EMBL" id="RTZ77389.1"/>
    </source>
</evidence>
<dbReference type="GO" id="GO:0005524">
    <property type="term" value="F:ATP binding"/>
    <property type="evidence" value="ECO:0007669"/>
    <property type="project" value="UniProtKB-UniRule"/>
</dbReference>
<evidence type="ECO:0000256" key="6">
    <source>
        <dbReference type="RuleBase" id="RU366026"/>
    </source>
</evidence>
<comment type="similarity">
    <text evidence="1 6">Belongs to the Cob(I)alamin adenosyltransferase family.</text>
</comment>
<accession>A0A432G1E4</accession>
<dbReference type="FunFam" id="1.20.1200.10:FF:000001">
    <property type="entry name" value="Cob(I)yrinic acid a,c-diamide adenosyltransferase"/>
    <property type="match status" value="1"/>
</dbReference>
<evidence type="ECO:0000259" key="7">
    <source>
        <dbReference type="Pfam" id="PF01923"/>
    </source>
</evidence>
<dbReference type="UniPathway" id="UPA00148">
    <property type="reaction ID" value="UER00233"/>
</dbReference>
<dbReference type="PANTHER" id="PTHR12213">
    <property type="entry name" value="CORRINOID ADENOSYLTRANSFERASE"/>
    <property type="match status" value="1"/>
</dbReference>
<dbReference type="InterPro" id="IPR029499">
    <property type="entry name" value="PduO-typ"/>
</dbReference>
<comment type="subunit">
    <text evidence="2">Homotrimer.</text>
</comment>
<name>A0A432G1E4_9DELT</name>
<comment type="caution">
    <text evidence="8">The sequence shown here is derived from an EMBL/GenBank/DDBJ whole genome shotgun (WGS) entry which is preliminary data.</text>
</comment>
<dbReference type="SUPFAM" id="SSF89028">
    <property type="entry name" value="Cobalamin adenosyltransferase-like"/>
    <property type="match status" value="1"/>
</dbReference>
<dbReference type="GO" id="GO:0008817">
    <property type="term" value="F:corrinoid adenosyltransferase activity"/>
    <property type="evidence" value="ECO:0007669"/>
    <property type="project" value="UniProtKB-UniRule"/>
</dbReference>
<comment type="catalytic activity">
    <reaction evidence="6">
        <text>2 cob(II)yrinate a,c diamide + reduced [electron-transfer flavoprotein] + 2 ATP = 2 adenosylcob(III)yrinate a,c-diamide + 2 triphosphate + oxidized [electron-transfer flavoprotein] + 3 H(+)</text>
        <dbReference type="Rhea" id="RHEA:11528"/>
        <dbReference type="Rhea" id="RHEA-COMP:10685"/>
        <dbReference type="Rhea" id="RHEA-COMP:10686"/>
        <dbReference type="ChEBI" id="CHEBI:15378"/>
        <dbReference type="ChEBI" id="CHEBI:18036"/>
        <dbReference type="ChEBI" id="CHEBI:30616"/>
        <dbReference type="ChEBI" id="CHEBI:57692"/>
        <dbReference type="ChEBI" id="CHEBI:58307"/>
        <dbReference type="ChEBI" id="CHEBI:58503"/>
        <dbReference type="ChEBI" id="CHEBI:58537"/>
        <dbReference type="EC" id="2.5.1.17"/>
    </reaction>
</comment>
<dbReference type="Pfam" id="PF01923">
    <property type="entry name" value="Cob_adeno_trans"/>
    <property type="match status" value="1"/>
</dbReference>
<keyword evidence="4 6" id="KW-0547">Nucleotide-binding</keyword>
<evidence type="ECO:0000256" key="4">
    <source>
        <dbReference type="ARBA" id="ARBA00022741"/>
    </source>
</evidence>
<proteinExistence type="inferred from homology"/>
<evidence type="ECO:0000256" key="5">
    <source>
        <dbReference type="ARBA" id="ARBA00022840"/>
    </source>
</evidence>
<dbReference type="GO" id="GO:0009236">
    <property type="term" value="P:cobalamin biosynthetic process"/>
    <property type="evidence" value="ECO:0007669"/>
    <property type="project" value="UniProtKB-UniRule"/>
</dbReference>
<keyword evidence="6" id="KW-0169">Cobalamin biosynthesis</keyword>
<dbReference type="InterPro" id="IPR036451">
    <property type="entry name" value="CblAdoTrfase-like_sf"/>
</dbReference>
<evidence type="ECO:0000256" key="1">
    <source>
        <dbReference type="ARBA" id="ARBA00007487"/>
    </source>
</evidence>
<protein>
    <recommendedName>
        <fullName evidence="6">Corrinoid adenosyltransferase</fullName>
        <ecNumber evidence="6">2.5.1.17</ecNumber>
    </recommendedName>
    <alternativeName>
        <fullName evidence="6">Cob(II)alamin adenosyltransferase</fullName>
    </alternativeName>
    <alternativeName>
        <fullName evidence="6">Cob(II)yrinic acid a,c-diamide adenosyltransferase</fullName>
    </alternativeName>
    <alternativeName>
        <fullName evidence="6">Cobinamide/cobalamin adenosyltransferase</fullName>
    </alternativeName>
</protein>
<keyword evidence="5 6" id="KW-0067">ATP-binding</keyword>
<dbReference type="InterPro" id="IPR016030">
    <property type="entry name" value="CblAdoTrfase-like"/>
</dbReference>
<evidence type="ECO:0000313" key="9">
    <source>
        <dbReference type="Proteomes" id="UP000286732"/>
    </source>
</evidence>
<reference evidence="8 9" key="1">
    <citation type="submission" date="2018-06" db="EMBL/GenBank/DDBJ databases">
        <title>Combined omics and stable isotope probing to characterize newly discovered Mariana Back-Arc vent microbial communities.</title>
        <authorList>
            <person name="Trembath-Reichert E."/>
            <person name="Huber J.A."/>
        </authorList>
    </citation>
    <scope>NUCLEOTIDE SEQUENCE [LARGE SCALE GENOMIC DNA]</scope>
    <source>
        <strain evidence="8">MAG 63_2</strain>
    </source>
</reference>
<comment type="pathway">
    <text evidence="6">Cofactor biosynthesis; adenosylcobalamin biosynthesis; adenosylcobalamin from cob(II)yrinate a,c-diamide: step 2/7.</text>
</comment>
<keyword evidence="3 6" id="KW-0808">Transferase</keyword>
<evidence type="ECO:0000256" key="2">
    <source>
        <dbReference type="ARBA" id="ARBA00011233"/>
    </source>
</evidence>
<gene>
    <name evidence="8" type="ORF">DSY98_09055</name>
</gene>
<dbReference type="EMBL" id="QNZM01000350">
    <property type="protein sequence ID" value="RTZ77389.1"/>
    <property type="molecule type" value="Genomic_DNA"/>
</dbReference>
<dbReference type="PANTHER" id="PTHR12213:SF0">
    <property type="entry name" value="CORRINOID ADENOSYLTRANSFERASE MMAB"/>
    <property type="match status" value="1"/>
</dbReference>
<dbReference type="AlphaFoldDB" id="A0A432G1E4"/>
<organism evidence="8 9">
    <name type="scientific">SAR324 cluster bacterium</name>
    <dbReference type="NCBI Taxonomy" id="2024889"/>
    <lineage>
        <taxon>Bacteria</taxon>
        <taxon>Deltaproteobacteria</taxon>
        <taxon>SAR324 cluster</taxon>
    </lineage>
</organism>
<feature type="domain" description="Cobalamin adenosyltransferase-like" evidence="7">
    <location>
        <begin position="7"/>
        <end position="178"/>
    </location>
</feature>
<evidence type="ECO:0000256" key="3">
    <source>
        <dbReference type="ARBA" id="ARBA00022679"/>
    </source>
</evidence>
<dbReference type="Gene3D" id="1.20.1200.10">
    <property type="entry name" value="Cobalamin adenosyltransferase-like"/>
    <property type="match status" value="1"/>
</dbReference>
<dbReference type="Proteomes" id="UP000286732">
    <property type="component" value="Unassembled WGS sequence"/>
</dbReference>